<gene>
    <name evidence="2" type="ORF">A6R68_13014</name>
</gene>
<protein>
    <submittedName>
        <fullName evidence="2">Uncharacterized protein</fullName>
    </submittedName>
</protein>
<organism evidence="2 3">
    <name type="scientific">Neotoma lepida</name>
    <name type="common">Desert woodrat</name>
    <dbReference type="NCBI Taxonomy" id="56216"/>
    <lineage>
        <taxon>Eukaryota</taxon>
        <taxon>Metazoa</taxon>
        <taxon>Chordata</taxon>
        <taxon>Craniata</taxon>
        <taxon>Vertebrata</taxon>
        <taxon>Euteleostomi</taxon>
        <taxon>Mammalia</taxon>
        <taxon>Eutheria</taxon>
        <taxon>Euarchontoglires</taxon>
        <taxon>Glires</taxon>
        <taxon>Rodentia</taxon>
        <taxon>Myomorpha</taxon>
        <taxon>Muroidea</taxon>
        <taxon>Cricetidae</taxon>
        <taxon>Neotominae</taxon>
        <taxon>Neotoma</taxon>
    </lineage>
</organism>
<evidence type="ECO:0000313" key="3">
    <source>
        <dbReference type="Proteomes" id="UP000092124"/>
    </source>
</evidence>
<feature type="region of interest" description="Disordered" evidence="1">
    <location>
        <begin position="15"/>
        <end position="57"/>
    </location>
</feature>
<keyword evidence="3" id="KW-1185">Reference proteome</keyword>
<proteinExistence type="predicted"/>
<dbReference type="AlphaFoldDB" id="A0A1A6H1F2"/>
<sequence length="106" mass="11487">MDAVSPRCRRQLRAGLAGLRSRVPGGRDPRWPPPLGRTSRFLVTGSPRRKGRDEPRLFLCRPPGSTCAACGFLGTRRPRPGLALPAACFGAGPELVWDDEPGQRGI</sequence>
<reference evidence="2 3" key="1">
    <citation type="submission" date="2016-06" db="EMBL/GenBank/DDBJ databases">
        <title>The Draft Genome Sequence and Annotation of the Desert Woodrat Neotoma lepida.</title>
        <authorList>
            <person name="Campbell M."/>
            <person name="Oakeson K.F."/>
            <person name="Yandell M."/>
            <person name="Halpert J.R."/>
            <person name="Dearing D."/>
        </authorList>
    </citation>
    <scope>NUCLEOTIDE SEQUENCE [LARGE SCALE GENOMIC DNA]</scope>
    <source>
        <strain evidence="2">417</strain>
        <tissue evidence="2">Liver</tissue>
    </source>
</reference>
<evidence type="ECO:0000256" key="1">
    <source>
        <dbReference type="SAM" id="MobiDB-lite"/>
    </source>
</evidence>
<comment type="caution">
    <text evidence="2">The sequence shown here is derived from an EMBL/GenBank/DDBJ whole genome shotgun (WGS) entry which is preliminary data.</text>
</comment>
<name>A0A1A6H1F2_NEOLE</name>
<evidence type="ECO:0000313" key="2">
    <source>
        <dbReference type="EMBL" id="OBS72413.1"/>
    </source>
</evidence>
<dbReference type="Proteomes" id="UP000092124">
    <property type="component" value="Unassembled WGS sequence"/>
</dbReference>
<dbReference type="EMBL" id="LZPO01055115">
    <property type="protein sequence ID" value="OBS72413.1"/>
    <property type="molecule type" value="Genomic_DNA"/>
</dbReference>
<accession>A0A1A6H1F2</accession>